<dbReference type="AlphaFoldDB" id="A0A653BD13"/>
<evidence type="ECO:0000313" key="1">
    <source>
        <dbReference type="EMBL" id="VDN66554.1"/>
    </source>
</evidence>
<sequence>MELACVEAYSICTGQNGYRAHQYWQSKPNEENLGSAAAAINEAPSIDPTIEPKRPWPSPNLHQ</sequence>
<protein>
    <submittedName>
        <fullName evidence="1">Uncharacterized protein</fullName>
    </submittedName>
</protein>
<dbReference type="EMBL" id="LR130779">
    <property type="protein sequence ID" value="VDN66554.1"/>
    <property type="molecule type" value="Genomic_DNA"/>
</dbReference>
<proteinExistence type="predicted"/>
<gene>
    <name evidence="1" type="ORF">POT9AD_5579</name>
</gene>
<reference evidence="1" key="1">
    <citation type="submission" date="2018-11" db="EMBL/GenBank/DDBJ databases">
        <authorList>
            <consortium name="Genoscope - CEA"/>
            <person name="William W."/>
        </authorList>
    </citation>
    <scope>NUCLEOTIDE SEQUENCE [LARGE SCALE GENOMIC DNA]</scope>
    <source>
        <strain evidence="1">T9AD</strain>
    </source>
</reference>
<organism evidence="1">
    <name type="scientific">Ectopseudomonas oleovorans</name>
    <name type="common">Pseudomonas oleovorans</name>
    <dbReference type="NCBI Taxonomy" id="301"/>
    <lineage>
        <taxon>Bacteria</taxon>
        <taxon>Pseudomonadati</taxon>
        <taxon>Pseudomonadota</taxon>
        <taxon>Gammaproteobacteria</taxon>
        <taxon>Pseudomonadales</taxon>
        <taxon>Pseudomonadaceae</taxon>
        <taxon>Ectopseudomonas</taxon>
    </lineage>
</organism>
<name>A0A653BD13_ECTOL</name>
<accession>A0A653BD13</accession>